<organism evidence="2 3">
    <name type="scientific">Sphingomonas naasensis</name>
    <dbReference type="NCBI Taxonomy" id="1344951"/>
    <lineage>
        <taxon>Bacteria</taxon>
        <taxon>Pseudomonadati</taxon>
        <taxon>Pseudomonadota</taxon>
        <taxon>Alphaproteobacteria</taxon>
        <taxon>Sphingomonadales</taxon>
        <taxon>Sphingomonadaceae</taxon>
        <taxon>Sphingomonas</taxon>
    </lineage>
</organism>
<reference evidence="2 3" key="1">
    <citation type="submission" date="2019-04" db="EMBL/GenBank/DDBJ databases">
        <title>Sphingomonas psychrotolerans sp. nov., isolated from soil in the Tianshan Mountains, Xinjiang, China.</title>
        <authorList>
            <person name="Luo Y."/>
            <person name="Sheng H."/>
        </authorList>
    </citation>
    <scope>NUCLEOTIDE SEQUENCE [LARGE SCALE GENOMIC DNA]</scope>
    <source>
        <strain evidence="2 3">KIS18-15</strain>
    </source>
</reference>
<evidence type="ECO:0000313" key="3">
    <source>
        <dbReference type="Proteomes" id="UP000309848"/>
    </source>
</evidence>
<keyword evidence="3" id="KW-1185">Reference proteome</keyword>
<sequence>MAVFAPRYSTSRDISCWREAVAETDPVDQLITRWSAAMPDVDTRGLSLLGRVRRIALKARAAVEPLLAEHGIDGGGYDVLATLRAEPPPHRLRPTELYRALGISSGGLTARLNKLELARMIRRPSASDDKRSVFVELSPKGRGLVEQAFRAEMALQAQLLEGLADKEQWVLATLLKKLEATMGRDGAAS</sequence>
<dbReference type="OrthoDB" id="582199at2"/>
<dbReference type="GO" id="GO:0006950">
    <property type="term" value="P:response to stress"/>
    <property type="evidence" value="ECO:0007669"/>
    <property type="project" value="TreeGrafter"/>
</dbReference>
<evidence type="ECO:0000313" key="2">
    <source>
        <dbReference type="EMBL" id="TGX43480.1"/>
    </source>
</evidence>
<dbReference type="InterPro" id="IPR039422">
    <property type="entry name" value="MarR/SlyA-like"/>
</dbReference>
<accession>A0A4S1WNJ9</accession>
<dbReference type="PANTHER" id="PTHR33164">
    <property type="entry name" value="TRANSCRIPTIONAL REGULATOR, MARR FAMILY"/>
    <property type="match status" value="1"/>
</dbReference>
<dbReference type="SUPFAM" id="SSF46785">
    <property type="entry name" value="Winged helix' DNA-binding domain"/>
    <property type="match status" value="1"/>
</dbReference>
<dbReference type="AlphaFoldDB" id="A0A4S1WNJ9"/>
<dbReference type="EMBL" id="SRXU01000003">
    <property type="protein sequence ID" value="TGX43480.1"/>
    <property type="molecule type" value="Genomic_DNA"/>
</dbReference>
<dbReference type="SMART" id="SM00347">
    <property type="entry name" value="HTH_MARR"/>
    <property type="match status" value="1"/>
</dbReference>
<dbReference type="InterPro" id="IPR036390">
    <property type="entry name" value="WH_DNA-bd_sf"/>
</dbReference>
<dbReference type="Proteomes" id="UP000309848">
    <property type="component" value="Unassembled WGS sequence"/>
</dbReference>
<dbReference type="Gene3D" id="1.10.10.10">
    <property type="entry name" value="Winged helix-like DNA-binding domain superfamily/Winged helix DNA-binding domain"/>
    <property type="match status" value="1"/>
</dbReference>
<proteinExistence type="predicted"/>
<protein>
    <submittedName>
        <fullName evidence="2">MarR family transcriptional regulator</fullName>
    </submittedName>
</protein>
<feature type="domain" description="HTH marR-type" evidence="1">
    <location>
        <begin position="45"/>
        <end position="180"/>
    </location>
</feature>
<dbReference type="Pfam" id="PF12802">
    <property type="entry name" value="MarR_2"/>
    <property type="match status" value="1"/>
</dbReference>
<evidence type="ECO:0000259" key="1">
    <source>
        <dbReference type="PROSITE" id="PS50995"/>
    </source>
</evidence>
<gene>
    <name evidence="2" type="ORF">E5A74_08805</name>
</gene>
<dbReference type="PANTHER" id="PTHR33164:SF104">
    <property type="entry name" value="TRANSCRIPTIONAL REGULATORY PROTEIN"/>
    <property type="match status" value="1"/>
</dbReference>
<comment type="caution">
    <text evidence="2">The sequence shown here is derived from an EMBL/GenBank/DDBJ whole genome shotgun (WGS) entry which is preliminary data.</text>
</comment>
<dbReference type="InterPro" id="IPR000835">
    <property type="entry name" value="HTH_MarR-typ"/>
</dbReference>
<dbReference type="PRINTS" id="PR00598">
    <property type="entry name" value="HTHMARR"/>
</dbReference>
<dbReference type="InterPro" id="IPR036388">
    <property type="entry name" value="WH-like_DNA-bd_sf"/>
</dbReference>
<name>A0A4S1WNJ9_9SPHN</name>
<dbReference type="PROSITE" id="PS50995">
    <property type="entry name" value="HTH_MARR_2"/>
    <property type="match status" value="1"/>
</dbReference>
<dbReference type="GO" id="GO:0003700">
    <property type="term" value="F:DNA-binding transcription factor activity"/>
    <property type="evidence" value="ECO:0007669"/>
    <property type="project" value="InterPro"/>
</dbReference>